<dbReference type="Proteomes" id="UP000567179">
    <property type="component" value="Unassembled WGS sequence"/>
</dbReference>
<feature type="domain" description="DUF6534" evidence="2">
    <location>
        <begin position="193"/>
        <end position="278"/>
    </location>
</feature>
<feature type="transmembrane region" description="Helical" evidence="1">
    <location>
        <begin position="186"/>
        <end position="206"/>
    </location>
</feature>
<feature type="transmembrane region" description="Helical" evidence="1">
    <location>
        <begin position="144"/>
        <end position="166"/>
    </location>
</feature>
<keyword evidence="4" id="KW-1185">Reference proteome</keyword>
<name>A0A8H5BLE0_9AGAR</name>
<dbReference type="PANTHER" id="PTHR40465:SF1">
    <property type="entry name" value="DUF6534 DOMAIN-CONTAINING PROTEIN"/>
    <property type="match status" value="1"/>
</dbReference>
<evidence type="ECO:0000259" key="2">
    <source>
        <dbReference type="Pfam" id="PF20152"/>
    </source>
</evidence>
<feature type="transmembrane region" description="Helical" evidence="1">
    <location>
        <begin position="227"/>
        <end position="248"/>
    </location>
</feature>
<dbReference type="PANTHER" id="PTHR40465">
    <property type="entry name" value="CHROMOSOME 1, WHOLE GENOME SHOTGUN SEQUENCE"/>
    <property type="match status" value="1"/>
</dbReference>
<dbReference type="InterPro" id="IPR045339">
    <property type="entry name" value="DUF6534"/>
</dbReference>
<evidence type="ECO:0000313" key="3">
    <source>
        <dbReference type="EMBL" id="KAF5324262.1"/>
    </source>
</evidence>
<dbReference type="OrthoDB" id="2536347at2759"/>
<gene>
    <name evidence="3" type="ORF">D9619_011239</name>
</gene>
<proteinExistence type="predicted"/>
<dbReference type="AlphaFoldDB" id="A0A8H5BLE0"/>
<keyword evidence="1" id="KW-1133">Transmembrane helix</keyword>
<sequence length="338" mass="37224">MLNANTLRSVEPLVVPGAKAMPSMSVAAGPLFLGPAFNCALFGVLSVQVVLYSLAGTQDRLLLRSIVYAVFVLEGLQSILMIRDIFHVFVIGGMVEKDTQRLMDVNTLWLSVPVLSGLVTFICQGLFAYRIWVLSMGRRLLKMAFFAICVSCLVEFVSALVLAVALKNVGTFDIADISERFYFITGVWYCSSTFGDVIISTCMIYLSINTRDMSRGANMLLHKVVRITIGTASATAVIAVLTLLLTVIKPIYPTYYQASLAVLSKMYSNSMMVMLNNRLQVSARRSHDLRMWPRQKEASGQDRTIVLTELSFSRGTMNMPSGISKSFATTIQSSNATL</sequence>
<keyword evidence="1" id="KW-0812">Transmembrane</keyword>
<accession>A0A8H5BLE0</accession>
<keyword evidence="1" id="KW-0472">Membrane</keyword>
<dbReference type="Pfam" id="PF20152">
    <property type="entry name" value="DUF6534"/>
    <property type="match status" value="1"/>
</dbReference>
<feature type="transmembrane region" description="Helical" evidence="1">
    <location>
        <begin position="110"/>
        <end position="132"/>
    </location>
</feature>
<feature type="transmembrane region" description="Helical" evidence="1">
    <location>
        <begin position="31"/>
        <end position="54"/>
    </location>
</feature>
<feature type="transmembrane region" description="Helical" evidence="1">
    <location>
        <begin position="66"/>
        <end position="90"/>
    </location>
</feature>
<protein>
    <recommendedName>
        <fullName evidence="2">DUF6534 domain-containing protein</fullName>
    </recommendedName>
</protein>
<evidence type="ECO:0000256" key="1">
    <source>
        <dbReference type="SAM" id="Phobius"/>
    </source>
</evidence>
<comment type="caution">
    <text evidence="3">The sequence shown here is derived from an EMBL/GenBank/DDBJ whole genome shotgun (WGS) entry which is preliminary data.</text>
</comment>
<dbReference type="EMBL" id="JAACJJ010000016">
    <property type="protein sequence ID" value="KAF5324262.1"/>
    <property type="molecule type" value="Genomic_DNA"/>
</dbReference>
<reference evidence="3 4" key="1">
    <citation type="journal article" date="2020" name="ISME J.">
        <title>Uncovering the hidden diversity of litter-decomposition mechanisms in mushroom-forming fungi.</title>
        <authorList>
            <person name="Floudas D."/>
            <person name="Bentzer J."/>
            <person name="Ahren D."/>
            <person name="Johansson T."/>
            <person name="Persson P."/>
            <person name="Tunlid A."/>
        </authorList>
    </citation>
    <scope>NUCLEOTIDE SEQUENCE [LARGE SCALE GENOMIC DNA]</scope>
    <source>
        <strain evidence="3 4">CBS 101986</strain>
    </source>
</reference>
<organism evidence="3 4">
    <name type="scientific">Psilocybe cf. subviscida</name>
    <dbReference type="NCBI Taxonomy" id="2480587"/>
    <lineage>
        <taxon>Eukaryota</taxon>
        <taxon>Fungi</taxon>
        <taxon>Dikarya</taxon>
        <taxon>Basidiomycota</taxon>
        <taxon>Agaricomycotina</taxon>
        <taxon>Agaricomycetes</taxon>
        <taxon>Agaricomycetidae</taxon>
        <taxon>Agaricales</taxon>
        <taxon>Agaricineae</taxon>
        <taxon>Strophariaceae</taxon>
        <taxon>Psilocybe</taxon>
    </lineage>
</organism>
<evidence type="ECO:0000313" key="4">
    <source>
        <dbReference type="Proteomes" id="UP000567179"/>
    </source>
</evidence>